<protein>
    <submittedName>
        <fullName evidence="3">Uncharacterized protein</fullName>
    </submittedName>
</protein>
<dbReference type="Proteomes" id="UP000747399">
    <property type="component" value="Unassembled WGS sequence"/>
</dbReference>
<accession>A0A8J4BK81</accession>
<dbReference type="AlphaFoldDB" id="A0A8J4BK81"/>
<evidence type="ECO:0000313" key="3">
    <source>
        <dbReference type="EMBL" id="GIL63096.1"/>
    </source>
</evidence>
<feature type="region of interest" description="Disordered" evidence="2">
    <location>
        <begin position="884"/>
        <end position="911"/>
    </location>
</feature>
<dbReference type="PANTHER" id="PTHR46007">
    <property type="entry name" value="MEDIATOR OF RNA POLYMERASE II TRANSCRIPTION SUBUNIT 12"/>
    <property type="match status" value="1"/>
</dbReference>
<dbReference type="GO" id="GO:0045944">
    <property type="term" value="P:positive regulation of transcription by RNA polymerase II"/>
    <property type="evidence" value="ECO:0007669"/>
    <property type="project" value="TreeGrafter"/>
</dbReference>
<dbReference type="InterPro" id="IPR051647">
    <property type="entry name" value="Mediator_comp_sub12"/>
</dbReference>
<keyword evidence="1" id="KW-0175">Coiled coil</keyword>
<sequence length="989" mass="100262">MMEMDASVTSPRQASSQEDVQLRLLQLQCIIDAKDREMQLLRKQLSSPEESDEKVALLAEVAQLRGEVQQLANERNALRLQSAAAAARNDGTTAAQAKQTLGSGSQQQAASMAVPGSNPFAHPPHAVGAGANPAVAAALTDGKVQPASPAALQTVDSGALVEKLRALVTGLVAEALATQQQRPTGLCPPTPFLTHQQQQQQQEQQAQSHAAFPIAANSPNAGGHSRQAPGGGHPVVAAHPSARPTWSEAGQQAPPPPPPQAQAQAAVGLATPVPFVTVPAAATVAPEFLTGAAMARGTWPGVHIIVPQLPSMQLQPVVAISWEPLTGTAVYGLNGLPIGTAIAEAPAGPAAGGLQLPPPPNPIGSIGGTSGTRVTVTTAAGCKVEHTAAAAAAAAPTHIGCNADGAAAAAAGAVPAVLELNVDGTVVLVERAVLESEAAGSRLYRTLIQGYDKLPLDSQGRPYLSYEPRTFKLLISHLKVRYLFGRTAAGKQDYGRMAEALGVPRQYVAQMASHFGLADDLCGTSPPHAFDPVMVEVTSHQQQQQQQQQQQSSTTPQRSPPASAPRAGGFLVGNLHTAPPPNSQSITRSTWGPHSPWGVPEQAGAGGGGGFYGGSGFREIPVGLSVGQPWDYLPSLRVLPPEQSGINGDGTVGGGGSSQRGPSTEAVQLPLTNGVNCSGSGNVHRHNGSEDEQRRPDTDTMSTAPSAGTAPLAVGTTTTAALDATTPIEAFSGNGNGNGSSLDVRANGVSGTGSGSFSLPPAEPTTASPFISGASGRPQAQQTQQLQPQTVANPNRQPLTSSPSRIPPPPQPVPTLHRPAPAPPAPAETTIPASDAATAAPTVAAPGSTAAAAVAGYGHADGSPHAKPVASPPGWWQPFHEDAVPAAAAPQREPDDVAPAPAPALAPAPARTASGPAAAAAAAAGVAAPANVAPDLAVPALTAHAAATWPVSTAAAMAATAERYRVPNLYEILAKKQRLELESEAGKIA</sequence>
<evidence type="ECO:0000256" key="1">
    <source>
        <dbReference type="SAM" id="Coils"/>
    </source>
</evidence>
<name>A0A8J4BK81_9CHLO</name>
<feature type="compositionally biased region" description="Low complexity" evidence="2">
    <location>
        <begin position="778"/>
        <end position="790"/>
    </location>
</feature>
<evidence type="ECO:0000256" key="2">
    <source>
        <dbReference type="SAM" id="MobiDB-lite"/>
    </source>
</evidence>
<feature type="region of interest" description="Disordered" evidence="2">
    <location>
        <begin position="731"/>
        <end position="830"/>
    </location>
</feature>
<feature type="compositionally biased region" description="Low complexity" evidence="2">
    <location>
        <begin position="196"/>
        <end position="207"/>
    </location>
</feature>
<gene>
    <name evidence="3" type="ORF">Vafri_17017</name>
</gene>
<feature type="compositionally biased region" description="Polar residues" evidence="2">
    <location>
        <begin position="670"/>
        <end position="681"/>
    </location>
</feature>
<evidence type="ECO:0000313" key="4">
    <source>
        <dbReference type="Proteomes" id="UP000747399"/>
    </source>
</evidence>
<feature type="compositionally biased region" description="Polar residues" evidence="2">
    <location>
        <begin position="583"/>
        <end position="592"/>
    </location>
</feature>
<dbReference type="GO" id="GO:0003713">
    <property type="term" value="F:transcription coactivator activity"/>
    <property type="evidence" value="ECO:0007669"/>
    <property type="project" value="TreeGrafter"/>
</dbReference>
<feature type="region of interest" description="Disordered" evidence="2">
    <location>
        <begin position="536"/>
        <end position="610"/>
    </location>
</feature>
<feature type="compositionally biased region" description="Basic and acidic residues" evidence="2">
    <location>
        <begin position="687"/>
        <end position="698"/>
    </location>
</feature>
<proteinExistence type="predicted"/>
<dbReference type="GO" id="GO:0016592">
    <property type="term" value="C:mediator complex"/>
    <property type="evidence" value="ECO:0007669"/>
    <property type="project" value="TreeGrafter"/>
</dbReference>
<feature type="compositionally biased region" description="Low complexity" evidence="2">
    <location>
        <begin position="541"/>
        <end position="557"/>
    </location>
</feature>
<feature type="region of interest" description="Disordered" evidence="2">
    <location>
        <begin position="89"/>
        <end position="128"/>
    </location>
</feature>
<feature type="compositionally biased region" description="Gly residues" evidence="2">
    <location>
        <begin position="647"/>
        <end position="658"/>
    </location>
</feature>
<feature type="region of interest" description="Disordered" evidence="2">
    <location>
        <begin position="180"/>
        <end position="266"/>
    </location>
</feature>
<organism evidence="3 4">
    <name type="scientific">Volvox africanus</name>
    <dbReference type="NCBI Taxonomy" id="51714"/>
    <lineage>
        <taxon>Eukaryota</taxon>
        <taxon>Viridiplantae</taxon>
        <taxon>Chlorophyta</taxon>
        <taxon>core chlorophytes</taxon>
        <taxon>Chlorophyceae</taxon>
        <taxon>CS clade</taxon>
        <taxon>Chlamydomonadales</taxon>
        <taxon>Volvocaceae</taxon>
        <taxon>Volvox</taxon>
    </lineage>
</organism>
<feature type="region of interest" description="Disordered" evidence="2">
    <location>
        <begin position="641"/>
        <end position="712"/>
    </location>
</feature>
<reference evidence="3" key="1">
    <citation type="journal article" date="2021" name="Proc. Natl. Acad. Sci. U.S.A.">
        <title>Three genomes in the algal genus Volvox reveal the fate of a haploid sex-determining region after a transition to homothallism.</title>
        <authorList>
            <person name="Yamamoto K."/>
            <person name="Hamaji T."/>
            <person name="Kawai-Toyooka H."/>
            <person name="Matsuzaki R."/>
            <person name="Takahashi F."/>
            <person name="Nishimura Y."/>
            <person name="Kawachi M."/>
            <person name="Noguchi H."/>
            <person name="Minakuchi Y."/>
            <person name="Umen J.G."/>
            <person name="Toyoda A."/>
            <person name="Nozaki H."/>
        </authorList>
    </citation>
    <scope>NUCLEOTIDE SEQUENCE</scope>
    <source>
        <strain evidence="3">NIES-3780</strain>
    </source>
</reference>
<feature type="coiled-coil region" evidence="1">
    <location>
        <begin position="54"/>
        <end position="81"/>
    </location>
</feature>
<dbReference type="EMBL" id="BNCO01000055">
    <property type="protein sequence ID" value="GIL63096.1"/>
    <property type="molecule type" value="Genomic_DNA"/>
</dbReference>
<dbReference type="PANTHER" id="PTHR46007:SF8">
    <property type="entry name" value="C2H2-TYPE DOMAIN-CONTAINING PROTEIN"/>
    <property type="match status" value="1"/>
</dbReference>
<keyword evidence="4" id="KW-1185">Reference proteome</keyword>
<comment type="caution">
    <text evidence="3">The sequence shown here is derived from an EMBL/GenBank/DDBJ whole genome shotgun (WGS) entry which is preliminary data.</text>
</comment>
<feature type="compositionally biased region" description="Polar residues" evidence="2">
    <location>
        <begin position="98"/>
        <end position="110"/>
    </location>
</feature>